<feature type="region of interest" description="Disordered" evidence="1">
    <location>
        <begin position="198"/>
        <end position="224"/>
    </location>
</feature>
<evidence type="ECO:0000313" key="2">
    <source>
        <dbReference type="EMBL" id="KAJ7724855.1"/>
    </source>
</evidence>
<keyword evidence="3" id="KW-1185">Reference proteome</keyword>
<accession>A0AAD7MNF9</accession>
<dbReference type="AlphaFoldDB" id="A0AAD7MNF9"/>
<proteinExistence type="predicted"/>
<name>A0AAD7MNF9_9AGAR</name>
<feature type="compositionally biased region" description="Polar residues" evidence="1">
    <location>
        <begin position="364"/>
        <end position="373"/>
    </location>
</feature>
<reference evidence="2" key="1">
    <citation type="submission" date="2023-03" db="EMBL/GenBank/DDBJ databases">
        <title>Massive genome expansion in bonnet fungi (Mycena s.s.) driven by repeated elements and novel gene families across ecological guilds.</title>
        <authorList>
            <consortium name="Lawrence Berkeley National Laboratory"/>
            <person name="Harder C.B."/>
            <person name="Miyauchi S."/>
            <person name="Viragh M."/>
            <person name="Kuo A."/>
            <person name="Thoen E."/>
            <person name="Andreopoulos B."/>
            <person name="Lu D."/>
            <person name="Skrede I."/>
            <person name="Drula E."/>
            <person name="Henrissat B."/>
            <person name="Morin E."/>
            <person name="Kohler A."/>
            <person name="Barry K."/>
            <person name="LaButti K."/>
            <person name="Morin E."/>
            <person name="Salamov A."/>
            <person name="Lipzen A."/>
            <person name="Mereny Z."/>
            <person name="Hegedus B."/>
            <person name="Baldrian P."/>
            <person name="Stursova M."/>
            <person name="Weitz H."/>
            <person name="Taylor A."/>
            <person name="Grigoriev I.V."/>
            <person name="Nagy L.G."/>
            <person name="Martin F."/>
            <person name="Kauserud H."/>
        </authorList>
    </citation>
    <scope>NUCLEOTIDE SEQUENCE</scope>
    <source>
        <strain evidence="2">CBHHK182m</strain>
    </source>
</reference>
<organism evidence="2 3">
    <name type="scientific">Mycena metata</name>
    <dbReference type="NCBI Taxonomy" id="1033252"/>
    <lineage>
        <taxon>Eukaryota</taxon>
        <taxon>Fungi</taxon>
        <taxon>Dikarya</taxon>
        <taxon>Basidiomycota</taxon>
        <taxon>Agaricomycotina</taxon>
        <taxon>Agaricomycetes</taxon>
        <taxon>Agaricomycetidae</taxon>
        <taxon>Agaricales</taxon>
        <taxon>Marasmiineae</taxon>
        <taxon>Mycenaceae</taxon>
        <taxon>Mycena</taxon>
    </lineage>
</organism>
<comment type="caution">
    <text evidence="2">The sequence shown here is derived from an EMBL/GenBank/DDBJ whole genome shotgun (WGS) entry which is preliminary data.</text>
</comment>
<evidence type="ECO:0000256" key="1">
    <source>
        <dbReference type="SAM" id="MobiDB-lite"/>
    </source>
</evidence>
<feature type="compositionally biased region" description="Pro residues" evidence="1">
    <location>
        <begin position="212"/>
        <end position="224"/>
    </location>
</feature>
<feature type="compositionally biased region" description="Low complexity" evidence="1">
    <location>
        <begin position="412"/>
        <end position="431"/>
    </location>
</feature>
<feature type="compositionally biased region" description="Polar residues" evidence="1">
    <location>
        <begin position="435"/>
        <end position="446"/>
    </location>
</feature>
<dbReference type="EMBL" id="JARKIB010000198">
    <property type="protein sequence ID" value="KAJ7724855.1"/>
    <property type="molecule type" value="Genomic_DNA"/>
</dbReference>
<feature type="region of interest" description="Disordered" evidence="1">
    <location>
        <begin position="254"/>
        <end position="295"/>
    </location>
</feature>
<feature type="compositionally biased region" description="Low complexity" evidence="1">
    <location>
        <begin position="21"/>
        <end position="37"/>
    </location>
</feature>
<evidence type="ECO:0000313" key="3">
    <source>
        <dbReference type="Proteomes" id="UP001215598"/>
    </source>
</evidence>
<feature type="region of interest" description="Disordered" evidence="1">
    <location>
        <begin position="322"/>
        <end position="446"/>
    </location>
</feature>
<gene>
    <name evidence="2" type="ORF">B0H16DRAFT_1595396</name>
</gene>
<feature type="region of interest" description="Disordered" evidence="1">
    <location>
        <begin position="1"/>
        <end position="37"/>
    </location>
</feature>
<feature type="compositionally biased region" description="Low complexity" evidence="1">
    <location>
        <begin position="339"/>
        <end position="357"/>
    </location>
</feature>
<sequence length="446" mass="48835">MDDPHRPWTTKTNIAALDETPSALAGSLPSPSSAPSSRIRITKMGRWTNEYQDDVLTSKLKGLVSGAITRSKLEKAEPTISYKNFVEDLDAGDSFTTSVIEILVQELAERRLRSSPGDRRLIADRTAKSLRLLATPIRIYRERRTAGRRTVNMAEYLTAPPDEMDLEEDEDEFDSLLDRASQPVEGVRMNSELYDAYGPPSWTSPRRSLPITGPPTPTLSDGPPTPPLVLSPPRTSTVWTLPPAVPGSLALSRQPSIRRPTRSRTVDFNEFTAQRRSSTRDLRADAPAGDDTWSRSRSTRRFFPFSYQTRRHDLSWNESLGEVSGELSDDPLNLPEPTPSSTTFYSFPTPISSSSSSHDGHPAETSQVRVTSSGPRLRRGGVRPPESLLLRRVSPTRDSGAPQSPVSEGALAYPAPADAPSYPVPDAASYPTPGSPANESGSENQA</sequence>
<dbReference type="Proteomes" id="UP001215598">
    <property type="component" value="Unassembled WGS sequence"/>
</dbReference>
<protein>
    <submittedName>
        <fullName evidence="2">Uncharacterized protein</fullName>
    </submittedName>
</protein>